<accession>A0ABQ5DR33</accession>
<evidence type="ECO:0000256" key="1">
    <source>
        <dbReference type="SAM" id="MobiDB-lite"/>
    </source>
</evidence>
<organism evidence="2 3">
    <name type="scientific">Tanacetum coccineum</name>
    <dbReference type="NCBI Taxonomy" id="301880"/>
    <lineage>
        <taxon>Eukaryota</taxon>
        <taxon>Viridiplantae</taxon>
        <taxon>Streptophyta</taxon>
        <taxon>Embryophyta</taxon>
        <taxon>Tracheophyta</taxon>
        <taxon>Spermatophyta</taxon>
        <taxon>Magnoliopsida</taxon>
        <taxon>eudicotyledons</taxon>
        <taxon>Gunneridae</taxon>
        <taxon>Pentapetalae</taxon>
        <taxon>asterids</taxon>
        <taxon>campanulids</taxon>
        <taxon>Asterales</taxon>
        <taxon>Asteraceae</taxon>
        <taxon>Asteroideae</taxon>
        <taxon>Anthemideae</taxon>
        <taxon>Anthemidinae</taxon>
        <taxon>Tanacetum</taxon>
    </lineage>
</organism>
<name>A0ABQ5DR33_9ASTR</name>
<feature type="compositionally biased region" description="Acidic residues" evidence="1">
    <location>
        <begin position="149"/>
        <end position="161"/>
    </location>
</feature>
<evidence type="ECO:0000313" key="3">
    <source>
        <dbReference type="Proteomes" id="UP001151760"/>
    </source>
</evidence>
<feature type="region of interest" description="Disordered" evidence="1">
    <location>
        <begin position="115"/>
        <end position="161"/>
    </location>
</feature>
<gene>
    <name evidence="2" type="ORF">Tco_0941350</name>
</gene>
<proteinExistence type="predicted"/>
<protein>
    <submittedName>
        <fullName evidence="2">Uncharacterized protein</fullName>
    </submittedName>
</protein>
<reference evidence="2" key="2">
    <citation type="submission" date="2022-01" db="EMBL/GenBank/DDBJ databases">
        <authorList>
            <person name="Yamashiro T."/>
            <person name="Shiraishi A."/>
            <person name="Satake H."/>
            <person name="Nakayama K."/>
        </authorList>
    </citation>
    <scope>NUCLEOTIDE SEQUENCE</scope>
</reference>
<reference evidence="2" key="1">
    <citation type="journal article" date="2022" name="Int. J. Mol. Sci.">
        <title>Draft Genome of Tanacetum Coccineum: Genomic Comparison of Closely Related Tanacetum-Family Plants.</title>
        <authorList>
            <person name="Yamashiro T."/>
            <person name="Shiraishi A."/>
            <person name="Nakayama K."/>
            <person name="Satake H."/>
        </authorList>
    </citation>
    <scope>NUCLEOTIDE SEQUENCE</scope>
</reference>
<sequence>MRIDPTMTQKKETYQVILDIIKNLVCYNAFLVTADVPEIYMQRFWYSVKKVKKSSFYEFDLDDKKCRVDVEIFKKILGEDFQEYGRAIPDTMLTDEIKKSEAYKAFIGYSTGSIPPTKTIGKGSKEKKQAVTPKKKGSIFSDDNKPVSEEEYDESDGDPAN</sequence>
<evidence type="ECO:0000313" key="2">
    <source>
        <dbReference type="EMBL" id="GJT41485.1"/>
    </source>
</evidence>
<dbReference type="EMBL" id="BQNB010015566">
    <property type="protein sequence ID" value="GJT41485.1"/>
    <property type="molecule type" value="Genomic_DNA"/>
</dbReference>
<keyword evidence="3" id="KW-1185">Reference proteome</keyword>
<comment type="caution">
    <text evidence="2">The sequence shown here is derived from an EMBL/GenBank/DDBJ whole genome shotgun (WGS) entry which is preliminary data.</text>
</comment>
<dbReference type="Proteomes" id="UP001151760">
    <property type="component" value="Unassembled WGS sequence"/>
</dbReference>